<accession>A0A2V0RAF8</accession>
<organism evidence="2">
    <name type="scientific">viral metagenome</name>
    <dbReference type="NCBI Taxonomy" id="1070528"/>
    <lineage>
        <taxon>unclassified sequences</taxon>
        <taxon>metagenomes</taxon>
        <taxon>organismal metagenomes</taxon>
    </lineage>
</organism>
<protein>
    <submittedName>
        <fullName evidence="2">Uncharacterized protein</fullName>
    </submittedName>
</protein>
<dbReference type="AlphaFoldDB" id="A0A2V0RAF8"/>
<comment type="caution">
    <text evidence="2">The sequence shown here is derived from an EMBL/GenBank/DDBJ whole genome shotgun (WGS) entry which is preliminary data.</text>
</comment>
<dbReference type="EMBL" id="BDQA01000766">
    <property type="protein sequence ID" value="GBH22201.1"/>
    <property type="molecule type" value="Genomic_RNA"/>
</dbReference>
<feature type="region of interest" description="Disordered" evidence="1">
    <location>
        <begin position="84"/>
        <end position="152"/>
    </location>
</feature>
<evidence type="ECO:0000313" key="2">
    <source>
        <dbReference type="EMBL" id="GBH22201.1"/>
    </source>
</evidence>
<feature type="compositionally biased region" description="Polar residues" evidence="1">
    <location>
        <begin position="97"/>
        <end position="106"/>
    </location>
</feature>
<reference evidence="2" key="1">
    <citation type="submission" date="2017-04" db="EMBL/GenBank/DDBJ databases">
        <title>Unveiling RNA virosphere associated with marine microorganisms.</title>
        <authorList>
            <person name="Urayama S."/>
            <person name="Takaki Y."/>
            <person name="Nishi S."/>
            <person name="Yoshida Y."/>
            <person name="Deguchi S."/>
            <person name="Takai K."/>
            <person name="Nunoura T."/>
        </authorList>
    </citation>
    <scope>NUCLEOTIDE SEQUENCE</scope>
</reference>
<proteinExistence type="predicted"/>
<evidence type="ECO:0000256" key="1">
    <source>
        <dbReference type="SAM" id="MobiDB-lite"/>
    </source>
</evidence>
<sequence>MRVHTVGPDASSAIFPPFHVERKPGDEHYQMELDRLDAEWKLFEETIDDNTNVYMMFVHSAVVTPTLCEFVPPEDIFHHRFKGTRTDMVPLSDRPPASQSDGNDSGANFRPGSIPVSSGAAPPGNDLTTHGDVHKHPGPPDNKTNPNPTPQP</sequence>
<name>A0A2V0RAF8_9ZZZZ</name>